<dbReference type="EMBL" id="CR555307">
    <property type="protein sequence ID" value="CAI10494.1"/>
    <property type="molecule type" value="Genomic_DNA"/>
</dbReference>
<reference evidence="1 2" key="1">
    <citation type="journal article" date="2005" name="Arch. Microbiol.">
        <title>The genome sequence of an anaerobic aromatic-degrading denitrifying bacterium, strain EbN1.</title>
        <authorList>
            <person name="Rabus R."/>
            <person name="Kube M."/>
            <person name="Heider J."/>
            <person name="Beck A."/>
            <person name="Heitmann K."/>
            <person name="Widdel F."/>
            <person name="Reinhardt R."/>
        </authorList>
    </citation>
    <scope>NUCLEOTIDE SEQUENCE [LARGE SCALE GENOMIC DNA]</scope>
    <source>
        <strain evidence="1 2">EbN1</strain>
        <plasmid evidence="2">Plasmid pAzo1</plasmid>
    </source>
</reference>
<evidence type="ECO:0000313" key="2">
    <source>
        <dbReference type="Proteomes" id="UP000006552"/>
    </source>
</evidence>
<proteinExistence type="predicted"/>
<keyword evidence="2" id="KW-1185">Reference proteome</keyword>
<dbReference type="AlphaFoldDB" id="Q5NWS0"/>
<gene>
    <name evidence="1" type="ORF">p1B328</name>
</gene>
<evidence type="ECO:0000313" key="1">
    <source>
        <dbReference type="EMBL" id="CAI10494.1"/>
    </source>
</evidence>
<dbReference type="Proteomes" id="UP000006552">
    <property type="component" value="Plasmid 1"/>
</dbReference>
<geneLocation type="plasmid" evidence="2">
    <name>pAzo1</name>
</geneLocation>
<name>Q5NWS0_AROAE</name>
<dbReference type="HOGENOM" id="CLU_2598412_0_0_4"/>
<dbReference type="OrthoDB" id="9181573at2"/>
<organism evidence="1 2">
    <name type="scientific">Aromatoleum aromaticum (strain DSM 19018 / LMG 30748 / EbN1)</name>
    <name type="common">Azoarcus sp. (strain EbN1)</name>
    <dbReference type="NCBI Taxonomy" id="76114"/>
    <lineage>
        <taxon>Bacteria</taxon>
        <taxon>Pseudomonadati</taxon>
        <taxon>Pseudomonadota</taxon>
        <taxon>Betaproteobacteria</taxon>
        <taxon>Rhodocyclales</taxon>
        <taxon>Rhodocyclaceae</taxon>
        <taxon>Aromatoleum</taxon>
    </lineage>
</organism>
<accession>Q5NWS0</accession>
<dbReference type="KEGG" id="eba:p1B328"/>
<protein>
    <submittedName>
        <fullName evidence="1">Uncharacterized protein</fullName>
    </submittedName>
</protein>
<dbReference type="RefSeq" id="WP_011254685.1">
    <property type="nucleotide sequence ID" value="NC_006823.1"/>
</dbReference>
<keyword evidence="1" id="KW-0614">Plasmid</keyword>
<sequence length="79" mass="9243">MTNYTEEHRVEEDTSDKLRILIEESGLTQNEALARFNRGQARKMALRTLKSYLASRDAKTRINCSDAILERMRKVLRQT</sequence>